<reference evidence="2 3" key="1">
    <citation type="submission" date="2020-07" db="EMBL/GenBank/DDBJ databases">
        <title>Natrinema (YPL30) sp. nov. and Haloterrigena xxxxxx (YPL8) sp. nov., isolated from a salt mine.</title>
        <authorList>
            <person name="Cui H."/>
        </authorList>
    </citation>
    <scope>NUCLEOTIDE SEQUENCE [LARGE SCALE GENOMIC DNA]</scope>
    <source>
        <strain evidence="2 3">YPL13</strain>
    </source>
</reference>
<dbReference type="Pfam" id="PF24035">
    <property type="entry name" value="DUF7344"/>
    <property type="match status" value="1"/>
</dbReference>
<evidence type="ECO:0000313" key="3">
    <source>
        <dbReference type="Proteomes" id="UP000510869"/>
    </source>
</evidence>
<dbReference type="RefSeq" id="WP_180842569.1">
    <property type="nucleotide sequence ID" value="NZ_CP059154.1"/>
</dbReference>
<dbReference type="AlphaFoldDB" id="A0A7D6H4T8"/>
<accession>A0A7D6H4T8</accession>
<gene>
    <name evidence="2" type="ORF">HYG81_07350</name>
</gene>
<evidence type="ECO:0000259" key="1">
    <source>
        <dbReference type="Pfam" id="PF24035"/>
    </source>
</evidence>
<dbReference type="GeneID" id="56143009"/>
<feature type="domain" description="DUF7344" evidence="1">
    <location>
        <begin position="20"/>
        <end position="99"/>
    </location>
</feature>
<protein>
    <recommendedName>
        <fullName evidence="1">DUF7344 domain-containing protein</fullName>
    </recommendedName>
</protein>
<evidence type="ECO:0000313" key="2">
    <source>
        <dbReference type="EMBL" id="QLK27407.1"/>
    </source>
</evidence>
<name>A0A7D6H4T8_9EURY</name>
<dbReference type="KEGG" id="nay:HYG81_07350"/>
<dbReference type="EMBL" id="CP059154">
    <property type="protein sequence ID" value="QLK27407.1"/>
    <property type="molecule type" value="Genomic_DNA"/>
</dbReference>
<dbReference type="Proteomes" id="UP000510869">
    <property type="component" value="Chromosome"/>
</dbReference>
<dbReference type="InterPro" id="IPR055768">
    <property type="entry name" value="DUF7344"/>
</dbReference>
<organism evidence="2 3">
    <name type="scientific">Natrinema zhouii</name>
    <dbReference type="NCBI Taxonomy" id="1710539"/>
    <lineage>
        <taxon>Archaea</taxon>
        <taxon>Methanobacteriati</taxon>
        <taxon>Methanobacteriota</taxon>
        <taxon>Stenosarchaea group</taxon>
        <taxon>Halobacteria</taxon>
        <taxon>Halobacteriales</taxon>
        <taxon>Natrialbaceae</taxon>
        <taxon>Natrinema</taxon>
    </lineage>
</organism>
<sequence>MLNNIKHPTENKQISDTILFDVLSHERRQYALYCLNEYQTPMPLEDLTDEVAQLEFDVQNVGEVPEEDIKEVHVDLCHCHIPKMENTGILEYSQEQNSVIFQWDISELDLDEIIR</sequence>
<dbReference type="OrthoDB" id="247722at2157"/>
<proteinExistence type="predicted"/>
<keyword evidence="3" id="KW-1185">Reference proteome</keyword>